<gene>
    <name evidence="2" type="ORF">TDIB3V08_LOCUS8617</name>
</gene>
<proteinExistence type="predicted"/>
<dbReference type="AlphaFoldDB" id="A0A7R8VPQ5"/>
<protein>
    <recommendedName>
        <fullName evidence="1">HTH psq-type domain-containing protein</fullName>
    </recommendedName>
</protein>
<accession>A0A7R8VPQ5</accession>
<feature type="domain" description="HTH psq-type" evidence="1">
    <location>
        <begin position="65"/>
        <end position="106"/>
    </location>
</feature>
<evidence type="ECO:0000259" key="1">
    <source>
        <dbReference type="Pfam" id="PF05225"/>
    </source>
</evidence>
<name>A0A7R8VPQ5_TIMDO</name>
<dbReference type="InterPro" id="IPR007889">
    <property type="entry name" value="HTH_Psq"/>
</dbReference>
<dbReference type="EMBL" id="OA569369">
    <property type="protein sequence ID" value="CAD7202435.1"/>
    <property type="molecule type" value="Genomic_DNA"/>
</dbReference>
<dbReference type="GO" id="GO:0003677">
    <property type="term" value="F:DNA binding"/>
    <property type="evidence" value="ECO:0007669"/>
    <property type="project" value="InterPro"/>
</dbReference>
<sequence>MEIGGALLVRSMGAKDSKPCCITYEEAVKRERFGTGTACNWLPIPILVKLGDRKYEKKGIRVTYDPARMAEAAAAVRRGLTLHITAKCYEVPFGMLCKHYKKATDAKYLKVCALHGEGLTRKETIQLVTEFVCQEKIETRWKNGKGPGETGFVDFLLAILS</sequence>
<reference evidence="2" key="1">
    <citation type="submission" date="2020-11" db="EMBL/GenBank/DDBJ databases">
        <authorList>
            <person name="Tran Van P."/>
        </authorList>
    </citation>
    <scope>NUCLEOTIDE SEQUENCE</scope>
</reference>
<organism evidence="2">
    <name type="scientific">Timema douglasi</name>
    <name type="common">Walking stick</name>
    <dbReference type="NCBI Taxonomy" id="61478"/>
    <lineage>
        <taxon>Eukaryota</taxon>
        <taxon>Metazoa</taxon>
        <taxon>Ecdysozoa</taxon>
        <taxon>Arthropoda</taxon>
        <taxon>Hexapoda</taxon>
        <taxon>Insecta</taxon>
        <taxon>Pterygota</taxon>
        <taxon>Neoptera</taxon>
        <taxon>Polyneoptera</taxon>
        <taxon>Phasmatodea</taxon>
        <taxon>Timematodea</taxon>
        <taxon>Timematoidea</taxon>
        <taxon>Timematidae</taxon>
        <taxon>Timema</taxon>
    </lineage>
</organism>
<dbReference type="Pfam" id="PF05225">
    <property type="entry name" value="HTH_psq"/>
    <property type="match status" value="1"/>
</dbReference>
<evidence type="ECO:0000313" key="2">
    <source>
        <dbReference type="EMBL" id="CAD7202435.1"/>
    </source>
</evidence>